<organism evidence="4 5">
    <name type="scientific">Nonomuraea glycinis</name>
    <dbReference type="NCBI Taxonomy" id="2047744"/>
    <lineage>
        <taxon>Bacteria</taxon>
        <taxon>Bacillati</taxon>
        <taxon>Actinomycetota</taxon>
        <taxon>Actinomycetes</taxon>
        <taxon>Streptosporangiales</taxon>
        <taxon>Streptosporangiaceae</taxon>
        <taxon>Nonomuraea</taxon>
    </lineage>
</organism>
<evidence type="ECO:0000313" key="4">
    <source>
        <dbReference type="EMBL" id="GGP05696.1"/>
    </source>
</evidence>
<reference evidence="4" key="2">
    <citation type="submission" date="2020-09" db="EMBL/GenBank/DDBJ databases">
        <authorList>
            <person name="Sun Q."/>
            <person name="Zhou Y."/>
        </authorList>
    </citation>
    <scope>NUCLEOTIDE SEQUENCE</scope>
    <source>
        <strain evidence="4">CGMCC 4.7430</strain>
    </source>
</reference>
<gene>
    <name evidence="4" type="ORF">GCM10012278_26270</name>
</gene>
<sequence length="690" mass="74824">MLMGEVVSTASCRAFRAVLEASGEMLGERTLAERVSWLAAVIRQVAAGVVAGRWNRADLDRLDAGVGLDGRALPAKGWMAVRRLGWGAATPEGVYISDRVRRCAEEEAARALRLALHRRAVLAAITATWPADPGRRTDADWSAVRAALNTAVGGGVSTALIRNRTRQFRTYLDEHGLSPAGQNGQASVVDVVEVEGPPVMAAQVLLAAADRQLITLERASGTGARLRVQLPLCARPATRRDWAWHILPVPLPPQVPADASLRSPTLRVVDGQVRVDLPFTMAVPYAPATGHTVAIGFDWGINTLLVGTVGRLHDGRVEGDGRPLIYDTTTISAKLHRLRGHREALAAKRDHYATLQAGLTPSDAARHPARDAARYREVAALHERADREHARVCARIRHLNNALSWSAARWAVDQATALGASVIYLEDLATLEARGHRRGNAALSGQVRGRVVHAIRHLAAKTGLAVVTVPARGTSKYCPRCGTGTSPLHHTPAPDRLTQRGWKWAHCPHCGLSCDRDQAAAERIVSRGLLAQHHTHTDRATGTRTIRTIVEGNLARARRPRKPTRAARRARHTRTDLHPRPQTRQDRTKTGPTPKRPTRQRPTPERPAELSTTKTVSQVPDRRLVPAPTLAVGQRPAGQAPQANGPTAVRTGLVRDSHQRTGFHHVKATPVLALAEYGSGRHQATPARNA</sequence>
<dbReference type="AlphaFoldDB" id="A0A918E5B7"/>
<evidence type="ECO:0000256" key="2">
    <source>
        <dbReference type="SAM" id="MobiDB-lite"/>
    </source>
</evidence>
<proteinExistence type="predicted"/>
<protein>
    <recommendedName>
        <fullName evidence="3">Cas12f1-like TNB domain-containing protein</fullName>
    </recommendedName>
</protein>
<dbReference type="Proteomes" id="UP000660745">
    <property type="component" value="Unassembled WGS sequence"/>
</dbReference>
<dbReference type="InterPro" id="IPR010095">
    <property type="entry name" value="Cas12f1-like_TNB"/>
</dbReference>
<accession>A0A918E5B7</accession>
<reference evidence="4" key="1">
    <citation type="journal article" date="2014" name="Int. J. Syst. Evol. Microbiol.">
        <title>Complete genome sequence of Corynebacterium casei LMG S-19264T (=DSM 44701T), isolated from a smear-ripened cheese.</title>
        <authorList>
            <consortium name="US DOE Joint Genome Institute (JGI-PGF)"/>
            <person name="Walter F."/>
            <person name="Albersmeier A."/>
            <person name="Kalinowski J."/>
            <person name="Ruckert C."/>
        </authorList>
    </citation>
    <scope>NUCLEOTIDE SEQUENCE</scope>
    <source>
        <strain evidence="4">CGMCC 4.7430</strain>
    </source>
</reference>
<evidence type="ECO:0000256" key="1">
    <source>
        <dbReference type="ARBA" id="ARBA00023125"/>
    </source>
</evidence>
<name>A0A918E5B7_9ACTN</name>
<feature type="region of interest" description="Disordered" evidence="2">
    <location>
        <begin position="550"/>
        <end position="617"/>
    </location>
</feature>
<dbReference type="GO" id="GO:0003677">
    <property type="term" value="F:DNA binding"/>
    <property type="evidence" value="ECO:0007669"/>
    <property type="project" value="UniProtKB-KW"/>
</dbReference>
<feature type="compositionally biased region" description="Basic and acidic residues" evidence="2">
    <location>
        <begin position="573"/>
        <end position="589"/>
    </location>
</feature>
<comment type="caution">
    <text evidence="4">The sequence shown here is derived from an EMBL/GenBank/DDBJ whole genome shotgun (WGS) entry which is preliminary data.</text>
</comment>
<keyword evidence="1" id="KW-0238">DNA-binding</keyword>
<feature type="domain" description="Cas12f1-like TNB" evidence="3">
    <location>
        <begin position="450"/>
        <end position="523"/>
    </location>
</feature>
<evidence type="ECO:0000313" key="5">
    <source>
        <dbReference type="Proteomes" id="UP000660745"/>
    </source>
</evidence>
<keyword evidence="5" id="KW-1185">Reference proteome</keyword>
<dbReference type="EMBL" id="BMNK01000003">
    <property type="protein sequence ID" value="GGP05696.1"/>
    <property type="molecule type" value="Genomic_DNA"/>
</dbReference>
<evidence type="ECO:0000259" key="3">
    <source>
        <dbReference type="Pfam" id="PF07282"/>
    </source>
</evidence>
<feature type="compositionally biased region" description="Basic residues" evidence="2">
    <location>
        <begin position="556"/>
        <end position="572"/>
    </location>
</feature>
<dbReference type="Pfam" id="PF07282">
    <property type="entry name" value="Cas12f1-like_TNB"/>
    <property type="match status" value="1"/>
</dbReference>